<organism evidence="1 2">
    <name type="scientific">Paraburkholderia steynii</name>
    <dbReference type="NCBI Taxonomy" id="1245441"/>
    <lineage>
        <taxon>Bacteria</taxon>
        <taxon>Pseudomonadati</taxon>
        <taxon>Pseudomonadota</taxon>
        <taxon>Betaproteobacteria</taxon>
        <taxon>Burkholderiales</taxon>
        <taxon>Burkholderiaceae</taxon>
        <taxon>Paraburkholderia</taxon>
    </lineage>
</organism>
<comment type="caution">
    <text evidence="1">The sequence shown here is derived from an EMBL/GenBank/DDBJ whole genome shotgun (WGS) entry which is preliminary data.</text>
</comment>
<sequence length="196" mass="21961">MPRRTKIGNQLIKAWKRTVENDYSPGHINSERSLQALLFANLRTVLNEEGAERRVFVEPTVRLSDGSIIRPDMMICNAREVICILELKYVPRGKANTDKDMRSISSIARAPGLSVALERYSGSELPPLSFDVSRSVLFAWAGVHCGDSEPAQEWADPAFQGHYFLELHAVTSEGREPSLRYNTNAFRVSVDDPVEA</sequence>
<evidence type="ECO:0000313" key="1">
    <source>
        <dbReference type="EMBL" id="TCG04915.1"/>
    </source>
</evidence>
<keyword evidence="2" id="KW-1185">Reference proteome</keyword>
<evidence type="ECO:0000313" key="2">
    <source>
        <dbReference type="Proteomes" id="UP000294200"/>
    </source>
</evidence>
<protein>
    <recommendedName>
        <fullName evidence="3">Restriction endonuclease</fullName>
    </recommendedName>
</protein>
<accession>A0A4R0X8M5</accession>
<proteinExistence type="predicted"/>
<gene>
    <name evidence="1" type="ORF">BZM27_37455</name>
</gene>
<dbReference type="AlphaFoldDB" id="A0A4R0X8M5"/>
<reference evidence="1 2" key="1">
    <citation type="submission" date="2017-02" db="EMBL/GenBank/DDBJ databases">
        <title>Paraburkholderia sophoroidis sp. nov. and Paraburkholderia steynii sp. nov. rhizobial symbionts of the fynbos legume Hypocalyptus sophoroides.</title>
        <authorList>
            <person name="Steenkamp E.T."/>
            <person name="Beukes C.W."/>
            <person name="Van Zyl E."/>
            <person name="Avontuur J."/>
            <person name="Chan W.Y."/>
            <person name="Hassen A."/>
            <person name="Palmer M."/>
            <person name="Mthombeni L."/>
            <person name="Phalane F."/>
            <person name="Sereme K."/>
            <person name="Venter S.N."/>
        </authorList>
    </citation>
    <scope>NUCLEOTIDE SEQUENCE [LARGE SCALE GENOMIC DNA]</scope>
    <source>
        <strain evidence="1 2">HC1.1ba</strain>
    </source>
</reference>
<name>A0A4R0X8M5_9BURK</name>
<evidence type="ECO:0008006" key="3">
    <source>
        <dbReference type="Google" id="ProtNLM"/>
    </source>
</evidence>
<dbReference type="EMBL" id="MWML01000209">
    <property type="protein sequence ID" value="TCG04915.1"/>
    <property type="molecule type" value="Genomic_DNA"/>
</dbReference>
<dbReference type="Proteomes" id="UP000294200">
    <property type="component" value="Unassembled WGS sequence"/>
</dbReference>